<reference evidence="1 2" key="1">
    <citation type="submission" date="2018-06" db="EMBL/GenBank/DDBJ databases">
        <authorList>
            <consortium name="Pathogen Informatics"/>
            <person name="Doyle S."/>
        </authorList>
    </citation>
    <scope>NUCLEOTIDE SEQUENCE [LARGE SCALE GENOMIC DNA]</scope>
    <source>
        <strain evidence="1 2">NCTC11224</strain>
    </source>
</reference>
<name>A0A2X2UDY7_9FIRM</name>
<gene>
    <name evidence="1" type="ORF">NCTC11224_05642</name>
</gene>
<dbReference type="Gene3D" id="2.40.10.270">
    <property type="entry name" value="Bacteriophage SPP1 head-tail adaptor protein"/>
    <property type="match status" value="1"/>
</dbReference>
<proteinExistence type="predicted"/>
<protein>
    <submittedName>
        <fullName evidence="1">Head-tail adaptor</fullName>
    </submittedName>
</protein>
<sequence length="118" mass="14141">MIEKLNERITIEKSTVVTDKVGNHRNTCEEYFTCFAYASTYQAQEEEGEITAEQKSVVFTVRWCSETRGLTSTGYRIRFREQLYDIESIDPMNFQKKTLKIHCRLERRQPDEQNRQYR</sequence>
<dbReference type="Proteomes" id="UP000251853">
    <property type="component" value="Unassembled WGS sequence"/>
</dbReference>
<organism evidence="1 2">
    <name type="scientific">Enterocloster clostridioformis</name>
    <dbReference type="NCBI Taxonomy" id="1531"/>
    <lineage>
        <taxon>Bacteria</taxon>
        <taxon>Bacillati</taxon>
        <taxon>Bacillota</taxon>
        <taxon>Clostridia</taxon>
        <taxon>Lachnospirales</taxon>
        <taxon>Lachnospiraceae</taxon>
        <taxon>Enterocloster</taxon>
    </lineage>
</organism>
<dbReference type="RefSeq" id="WP_112483374.1">
    <property type="nucleotide sequence ID" value="NZ_JAIWZC010000001.1"/>
</dbReference>
<dbReference type="AlphaFoldDB" id="A0A2X2UDY7"/>
<dbReference type="Pfam" id="PF05521">
    <property type="entry name" value="Phage_HCP"/>
    <property type="match status" value="1"/>
</dbReference>
<dbReference type="NCBIfam" id="TIGR01563">
    <property type="entry name" value="gp16_SPP1"/>
    <property type="match status" value="1"/>
</dbReference>
<keyword evidence="2" id="KW-1185">Reference proteome</keyword>
<dbReference type="EMBL" id="UAVW01000021">
    <property type="protein sequence ID" value="SQB16582.1"/>
    <property type="molecule type" value="Genomic_DNA"/>
</dbReference>
<dbReference type="InterPro" id="IPR008767">
    <property type="entry name" value="Phage_SPP1_head-tail_adaptor"/>
</dbReference>
<evidence type="ECO:0000313" key="2">
    <source>
        <dbReference type="Proteomes" id="UP000251853"/>
    </source>
</evidence>
<accession>A0A2X2UDY7</accession>
<dbReference type="InterPro" id="IPR038666">
    <property type="entry name" value="SSP1_head-tail_sf"/>
</dbReference>
<evidence type="ECO:0000313" key="1">
    <source>
        <dbReference type="EMBL" id="SQB16582.1"/>
    </source>
</evidence>